<dbReference type="EMBL" id="WVUD01000054">
    <property type="protein sequence ID" value="MYL85068.1"/>
    <property type="molecule type" value="Genomic_DNA"/>
</dbReference>
<evidence type="ECO:0000256" key="2">
    <source>
        <dbReference type="PROSITE-ProRule" id="PRU00169"/>
    </source>
</evidence>
<dbReference type="PROSITE" id="PS50110">
    <property type="entry name" value="RESPONSE_REGULATORY"/>
    <property type="match status" value="1"/>
</dbReference>
<sequence>MRILVVDDDPMAGELTGAVLEDIGHEVILAQDGLDAASKLRVDPTIEMVVSDMNMPIMTGIDLFRQLFATGNTLPFILLTGDEPEGLLIQEPRLDACLIKDFSLDETLPTVIANALRARGKA</sequence>
<dbReference type="Pfam" id="PF00072">
    <property type="entry name" value="Response_reg"/>
    <property type="match status" value="1"/>
</dbReference>
<dbReference type="PANTHER" id="PTHR44591">
    <property type="entry name" value="STRESS RESPONSE REGULATOR PROTEIN 1"/>
    <property type="match status" value="1"/>
</dbReference>
<evidence type="ECO:0000313" key="5">
    <source>
        <dbReference type="Proteomes" id="UP000482487"/>
    </source>
</evidence>
<dbReference type="GO" id="GO:0000160">
    <property type="term" value="P:phosphorelay signal transduction system"/>
    <property type="evidence" value="ECO:0007669"/>
    <property type="project" value="InterPro"/>
</dbReference>
<dbReference type="RefSeq" id="WP_160963694.1">
    <property type="nucleotide sequence ID" value="NZ_WVUD01000054.1"/>
</dbReference>
<protein>
    <submittedName>
        <fullName evidence="4">Response regulator</fullName>
    </submittedName>
</protein>
<keyword evidence="1 2" id="KW-0597">Phosphoprotein</keyword>
<proteinExistence type="predicted"/>
<name>A0A7C9MKZ2_9BACT</name>
<dbReference type="Proteomes" id="UP000482487">
    <property type="component" value="Unassembled WGS sequence"/>
</dbReference>
<dbReference type="PANTHER" id="PTHR44591:SF3">
    <property type="entry name" value="RESPONSE REGULATORY DOMAIN-CONTAINING PROTEIN"/>
    <property type="match status" value="1"/>
</dbReference>
<accession>A0A7C9MKZ2</accession>
<organism evidence="4 5">
    <name type="scientific">Solidesulfovibrio aerotolerans</name>
    <dbReference type="NCBI Taxonomy" id="295255"/>
    <lineage>
        <taxon>Bacteria</taxon>
        <taxon>Pseudomonadati</taxon>
        <taxon>Thermodesulfobacteriota</taxon>
        <taxon>Desulfovibrionia</taxon>
        <taxon>Desulfovibrionales</taxon>
        <taxon>Desulfovibrionaceae</taxon>
        <taxon>Solidesulfovibrio</taxon>
    </lineage>
</organism>
<dbReference type="AlphaFoldDB" id="A0A7C9MKZ2"/>
<dbReference type="InterPro" id="IPR050595">
    <property type="entry name" value="Bact_response_regulator"/>
</dbReference>
<dbReference type="Gene3D" id="3.40.50.2300">
    <property type="match status" value="1"/>
</dbReference>
<dbReference type="InterPro" id="IPR011006">
    <property type="entry name" value="CheY-like_superfamily"/>
</dbReference>
<dbReference type="SMART" id="SM00448">
    <property type="entry name" value="REC"/>
    <property type="match status" value="1"/>
</dbReference>
<feature type="domain" description="Response regulatory" evidence="3">
    <location>
        <begin position="2"/>
        <end position="115"/>
    </location>
</feature>
<reference evidence="4 5" key="1">
    <citation type="submission" date="2020-01" db="EMBL/GenBank/DDBJ databases">
        <title>Genome sequence of Desulfovibrio aerotolerans DSM 16695(T).</title>
        <authorList>
            <person name="Karnachuk O."/>
            <person name="Avakyan M."/>
            <person name="Mardanov A."/>
            <person name="Kadnikov V."/>
            <person name="Ravin N."/>
        </authorList>
    </citation>
    <scope>NUCLEOTIDE SEQUENCE [LARGE SCALE GENOMIC DNA]</scope>
    <source>
        <strain evidence="4 5">DSM 16695</strain>
    </source>
</reference>
<comment type="caution">
    <text evidence="4">The sequence shown here is derived from an EMBL/GenBank/DDBJ whole genome shotgun (WGS) entry which is preliminary data.</text>
</comment>
<keyword evidence="5" id="KW-1185">Reference proteome</keyword>
<evidence type="ECO:0000313" key="4">
    <source>
        <dbReference type="EMBL" id="MYL85068.1"/>
    </source>
</evidence>
<feature type="modified residue" description="4-aspartylphosphate" evidence="2">
    <location>
        <position position="52"/>
    </location>
</feature>
<dbReference type="SUPFAM" id="SSF52172">
    <property type="entry name" value="CheY-like"/>
    <property type="match status" value="1"/>
</dbReference>
<dbReference type="OrthoDB" id="9816343at2"/>
<evidence type="ECO:0000259" key="3">
    <source>
        <dbReference type="PROSITE" id="PS50110"/>
    </source>
</evidence>
<gene>
    <name evidence="4" type="ORF">GTA51_18310</name>
</gene>
<evidence type="ECO:0000256" key="1">
    <source>
        <dbReference type="ARBA" id="ARBA00022553"/>
    </source>
</evidence>
<dbReference type="InterPro" id="IPR001789">
    <property type="entry name" value="Sig_transdc_resp-reg_receiver"/>
</dbReference>